<name>A0A8S5TCP0_9CAUD</name>
<evidence type="ECO:0000313" key="1">
    <source>
        <dbReference type="EMBL" id="DAF60803.1"/>
    </source>
</evidence>
<proteinExistence type="predicted"/>
<sequence length="107" mass="12461">MDEQDIRLENGELLSVKVNFLTLYLIKKTGIDKLQKKLKTAKKEAIEDLNIEIAAKMIYVILRSNGKKVDEEEAMMLVPIDAGEIEKLFIEFKNKMEKLKKKEDMKM</sequence>
<protein>
    <submittedName>
        <fullName evidence="1">Uncharacterized protein</fullName>
    </submittedName>
</protein>
<reference evidence="1" key="1">
    <citation type="journal article" date="2021" name="Proc. Natl. Acad. Sci. U.S.A.">
        <title>A Catalog of Tens of Thousands of Viruses from Human Metagenomes Reveals Hidden Associations with Chronic Diseases.</title>
        <authorList>
            <person name="Tisza M.J."/>
            <person name="Buck C.B."/>
        </authorList>
    </citation>
    <scope>NUCLEOTIDE SEQUENCE</scope>
    <source>
        <strain evidence="1">CtNZc11</strain>
    </source>
</reference>
<dbReference type="EMBL" id="BK032797">
    <property type="protein sequence ID" value="DAF60803.1"/>
    <property type="molecule type" value="Genomic_DNA"/>
</dbReference>
<accession>A0A8S5TCP0</accession>
<organism evidence="1">
    <name type="scientific">Siphoviridae sp. ctNZc11</name>
    <dbReference type="NCBI Taxonomy" id="2827858"/>
    <lineage>
        <taxon>Viruses</taxon>
        <taxon>Duplodnaviria</taxon>
        <taxon>Heunggongvirae</taxon>
        <taxon>Uroviricota</taxon>
        <taxon>Caudoviricetes</taxon>
    </lineage>
</organism>